<feature type="transmembrane region" description="Helical" evidence="8">
    <location>
        <begin position="326"/>
        <end position="343"/>
    </location>
</feature>
<evidence type="ECO:0000256" key="5">
    <source>
        <dbReference type="ARBA" id="ARBA00022989"/>
    </source>
</evidence>
<feature type="transmembrane region" description="Helical" evidence="8">
    <location>
        <begin position="9"/>
        <end position="30"/>
    </location>
</feature>
<feature type="compositionally biased region" description="Low complexity" evidence="7">
    <location>
        <begin position="467"/>
        <end position="490"/>
    </location>
</feature>
<keyword evidence="4 8" id="KW-0812">Transmembrane</keyword>
<proteinExistence type="predicted"/>
<dbReference type="PRINTS" id="PR01036">
    <property type="entry name" value="TCRTETB"/>
</dbReference>
<dbReference type="PROSITE" id="PS50850">
    <property type="entry name" value="MFS"/>
    <property type="match status" value="1"/>
</dbReference>
<evidence type="ECO:0000256" key="4">
    <source>
        <dbReference type="ARBA" id="ARBA00022692"/>
    </source>
</evidence>
<feature type="transmembrane region" description="Helical" evidence="8">
    <location>
        <begin position="262"/>
        <end position="281"/>
    </location>
</feature>
<organism evidence="10 11">
    <name type="scientific">Actinomadura fulvescens</name>
    <dbReference type="NCBI Taxonomy" id="46160"/>
    <lineage>
        <taxon>Bacteria</taxon>
        <taxon>Bacillati</taxon>
        <taxon>Actinomycetota</taxon>
        <taxon>Actinomycetes</taxon>
        <taxon>Streptosporangiales</taxon>
        <taxon>Thermomonosporaceae</taxon>
        <taxon>Actinomadura</taxon>
    </lineage>
</organism>
<dbReference type="Gene3D" id="1.20.1250.20">
    <property type="entry name" value="MFS general substrate transporter like domains"/>
    <property type="match status" value="1"/>
</dbReference>
<dbReference type="RefSeq" id="WP_344543805.1">
    <property type="nucleotide sequence ID" value="NZ_BAAATD010000006.1"/>
</dbReference>
<evidence type="ECO:0000256" key="1">
    <source>
        <dbReference type="ARBA" id="ARBA00004651"/>
    </source>
</evidence>
<keyword evidence="3" id="KW-1003">Cell membrane</keyword>
<dbReference type="InterPro" id="IPR020846">
    <property type="entry name" value="MFS_dom"/>
</dbReference>
<name>A0ABN3X7E3_9ACTN</name>
<dbReference type="InterPro" id="IPR036259">
    <property type="entry name" value="MFS_trans_sf"/>
</dbReference>
<feature type="transmembrane region" description="Helical" evidence="8">
    <location>
        <begin position="218"/>
        <end position="241"/>
    </location>
</feature>
<gene>
    <name evidence="10" type="ORF">GCM10010411_45150</name>
</gene>
<feature type="transmembrane region" description="Helical" evidence="8">
    <location>
        <begin position="160"/>
        <end position="182"/>
    </location>
</feature>
<feature type="transmembrane region" description="Helical" evidence="8">
    <location>
        <begin position="301"/>
        <end position="319"/>
    </location>
</feature>
<dbReference type="CDD" id="cd17321">
    <property type="entry name" value="MFS_MMR_MDR_like"/>
    <property type="match status" value="1"/>
</dbReference>
<sequence>MRHHPLKTFIVTGIALFMVSLDNLIVTNALPSIRADLGTGLEALEWTVNAYTLTFAVLLLTGAAVADRFGRRRLFVIGMTVFTVSSAAAALAPGIGTLIAARAIQGAGAAIVAPLTLTMLAAAVPAAKRGQALAAWGAMSGLGVALGPVVGGALTEYATWQWIFWINVPIGVVLLALARPFLTESHGPRKPLDLAGTVMVSVGLFGIVLGLVEGNGRGWTSGLVLGSLIVGAAVLVGFLVYEARTAHPMLPLALFRGRGFSAVNATALVMSFGMFGAVFLLAQFLQSVQGMSPLEAGVRTLPWTAMPVLVAPLTVPLMARIGARNVLVVALTFQTAGIAWLAAVTSVDVTYSAQLPAFVLAGVGMGLFFSPQARLVLAFAPQEFTGVASGVSNALRQLGTVLGVAVLGAVFAANGDFESPATFTAGLTAATWSGAAVLAVAVVVALIIPVRLPASSDADATSERGEPAPAQVEPAPAQVEPAAAQSPTSA</sequence>
<dbReference type="InterPro" id="IPR011701">
    <property type="entry name" value="MFS"/>
</dbReference>
<protein>
    <submittedName>
        <fullName evidence="10">MFS transporter</fullName>
    </submittedName>
</protein>
<feature type="transmembrane region" description="Helical" evidence="8">
    <location>
        <begin position="50"/>
        <end position="67"/>
    </location>
</feature>
<evidence type="ECO:0000256" key="8">
    <source>
        <dbReference type="SAM" id="Phobius"/>
    </source>
</evidence>
<dbReference type="NCBIfam" id="TIGR00711">
    <property type="entry name" value="efflux_EmrB"/>
    <property type="match status" value="1"/>
</dbReference>
<keyword evidence="6 8" id="KW-0472">Membrane</keyword>
<dbReference type="Pfam" id="PF07690">
    <property type="entry name" value="MFS_1"/>
    <property type="match status" value="1"/>
</dbReference>
<dbReference type="Proteomes" id="UP001501509">
    <property type="component" value="Unassembled WGS sequence"/>
</dbReference>
<feature type="transmembrane region" description="Helical" evidence="8">
    <location>
        <begin position="355"/>
        <end position="377"/>
    </location>
</feature>
<evidence type="ECO:0000313" key="10">
    <source>
        <dbReference type="EMBL" id="GAA2605977.1"/>
    </source>
</evidence>
<comment type="caution">
    <text evidence="10">The sequence shown here is derived from an EMBL/GenBank/DDBJ whole genome shotgun (WGS) entry which is preliminary data.</text>
</comment>
<dbReference type="SUPFAM" id="SSF103473">
    <property type="entry name" value="MFS general substrate transporter"/>
    <property type="match status" value="1"/>
</dbReference>
<dbReference type="Gene3D" id="1.20.1720.10">
    <property type="entry name" value="Multidrug resistance protein D"/>
    <property type="match status" value="1"/>
</dbReference>
<accession>A0ABN3X7E3</accession>
<dbReference type="InterPro" id="IPR004638">
    <property type="entry name" value="EmrB-like"/>
</dbReference>
<evidence type="ECO:0000256" key="3">
    <source>
        <dbReference type="ARBA" id="ARBA00022475"/>
    </source>
</evidence>
<feature type="domain" description="Major facilitator superfamily (MFS) profile" evidence="9">
    <location>
        <begin position="8"/>
        <end position="453"/>
    </location>
</feature>
<evidence type="ECO:0000256" key="6">
    <source>
        <dbReference type="ARBA" id="ARBA00023136"/>
    </source>
</evidence>
<comment type="subcellular location">
    <subcellularLocation>
        <location evidence="1">Cell membrane</location>
        <topology evidence="1">Multi-pass membrane protein</topology>
    </subcellularLocation>
</comment>
<keyword evidence="5 8" id="KW-1133">Transmembrane helix</keyword>
<evidence type="ECO:0000256" key="7">
    <source>
        <dbReference type="SAM" id="MobiDB-lite"/>
    </source>
</evidence>
<feature type="transmembrane region" description="Helical" evidence="8">
    <location>
        <begin position="398"/>
        <end position="417"/>
    </location>
</feature>
<keyword evidence="11" id="KW-1185">Reference proteome</keyword>
<dbReference type="PANTHER" id="PTHR42718">
    <property type="entry name" value="MAJOR FACILITATOR SUPERFAMILY MULTIDRUG TRANSPORTER MFSC"/>
    <property type="match status" value="1"/>
</dbReference>
<evidence type="ECO:0000256" key="2">
    <source>
        <dbReference type="ARBA" id="ARBA00022448"/>
    </source>
</evidence>
<evidence type="ECO:0000313" key="11">
    <source>
        <dbReference type="Proteomes" id="UP001501509"/>
    </source>
</evidence>
<feature type="transmembrane region" description="Helical" evidence="8">
    <location>
        <begin position="133"/>
        <end position="154"/>
    </location>
</feature>
<dbReference type="PANTHER" id="PTHR42718:SF42">
    <property type="entry name" value="EXPORT PROTEIN"/>
    <property type="match status" value="1"/>
</dbReference>
<reference evidence="10 11" key="1">
    <citation type="journal article" date="2019" name="Int. J. Syst. Evol. Microbiol.">
        <title>The Global Catalogue of Microorganisms (GCM) 10K type strain sequencing project: providing services to taxonomists for standard genome sequencing and annotation.</title>
        <authorList>
            <consortium name="The Broad Institute Genomics Platform"/>
            <consortium name="The Broad Institute Genome Sequencing Center for Infectious Disease"/>
            <person name="Wu L."/>
            <person name="Ma J."/>
        </authorList>
    </citation>
    <scope>NUCLEOTIDE SEQUENCE [LARGE SCALE GENOMIC DNA]</scope>
    <source>
        <strain evidence="10 11">JCM 6833</strain>
    </source>
</reference>
<dbReference type="InterPro" id="IPR005829">
    <property type="entry name" value="Sugar_transporter_CS"/>
</dbReference>
<feature type="transmembrane region" description="Helical" evidence="8">
    <location>
        <begin position="194"/>
        <end position="212"/>
    </location>
</feature>
<evidence type="ECO:0000259" key="9">
    <source>
        <dbReference type="PROSITE" id="PS50850"/>
    </source>
</evidence>
<feature type="transmembrane region" description="Helical" evidence="8">
    <location>
        <begin position="74"/>
        <end position="101"/>
    </location>
</feature>
<feature type="region of interest" description="Disordered" evidence="7">
    <location>
        <begin position="455"/>
        <end position="490"/>
    </location>
</feature>
<dbReference type="PROSITE" id="PS00216">
    <property type="entry name" value="SUGAR_TRANSPORT_1"/>
    <property type="match status" value="1"/>
</dbReference>
<keyword evidence="2" id="KW-0813">Transport</keyword>
<dbReference type="EMBL" id="BAAATD010000006">
    <property type="protein sequence ID" value="GAA2605977.1"/>
    <property type="molecule type" value="Genomic_DNA"/>
</dbReference>
<feature type="transmembrane region" description="Helical" evidence="8">
    <location>
        <begin position="107"/>
        <end position="126"/>
    </location>
</feature>
<feature type="transmembrane region" description="Helical" evidence="8">
    <location>
        <begin position="429"/>
        <end position="448"/>
    </location>
</feature>